<dbReference type="Proteomes" id="UP000035681">
    <property type="component" value="Unplaced"/>
</dbReference>
<evidence type="ECO:0000313" key="2">
    <source>
        <dbReference type="WBParaSite" id="SSTP_0000325800.1"/>
    </source>
</evidence>
<sequence>MVILFPFISIDQSKFLKLKILTFLLPILLFSLLHNVYGNEDDRALQTQLALRFHRAKELTPPSFMKRNWNGKYYDGRNIFYGQLFLKNACHLDEFRYHIICKAYFTKVK</sequence>
<name>A0A0K0E193_STRER</name>
<keyword evidence="1" id="KW-1185">Reference proteome</keyword>
<evidence type="ECO:0000313" key="3">
    <source>
        <dbReference type="WBParaSite" id="TCONS_00011163.p1"/>
    </source>
</evidence>
<reference evidence="2" key="1">
    <citation type="submission" date="2015-08" db="UniProtKB">
        <authorList>
            <consortium name="WormBaseParasite"/>
        </authorList>
    </citation>
    <scope>IDENTIFICATION</scope>
</reference>
<dbReference type="AlphaFoldDB" id="A0A0K0E193"/>
<accession>A0A0K0E193</accession>
<dbReference type="WBParaSite" id="TCONS_00011163.p1">
    <property type="protein sequence ID" value="TCONS_00011163.p1"/>
    <property type="gene ID" value="XLOC_005315"/>
</dbReference>
<organism evidence="2">
    <name type="scientific">Strongyloides stercoralis</name>
    <name type="common">Threadworm</name>
    <dbReference type="NCBI Taxonomy" id="6248"/>
    <lineage>
        <taxon>Eukaryota</taxon>
        <taxon>Metazoa</taxon>
        <taxon>Ecdysozoa</taxon>
        <taxon>Nematoda</taxon>
        <taxon>Chromadorea</taxon>
        <taxon>Rhabditida</taxon>
        <taxon>Tylenchina</taxon>
        <taxon>Panagrolaimomorpha</taxon>
        <taxon>Strongyloidoidea</taxon>
        <taxon>Strongyloididae</taxon>
        <taxon>Strongyloides</taxon>
    </lineage>
</organism>
<dbReference type="WBParaSite" id="SSTP_0000325800.1">
    <property type="protein sequence ID" value="SSTP_0000325800.1"/>
    <property type="gene ID" value="SSTP_0000325800"/>
</dbReference>
<protein>
    <submittedName>
        <fullName evidence="3">SXP/RAL-2 family protein Ani s 5-like cation-binding domain-containing protein</fullName>
    </submittedName>
</protein>
<evidence type="ECO:0000313" key="1">
    <source>
        <dbReference type="Proteomes" id="UP000035681"/>
    </source>
</evidence>
<proteinExistence type="predicted"/>